<evidence type="ECO:0000313" key="2">
    <source>
        <dbReference type="EMBL" id="GMT22679.1"/>
    </source>
</evidence>
<dbReference type="Proteomes" id="UP001432322">
    <property type="component" value="Unassembled WGS sequence"/>
</dbReference>
<evidence type="ECO:0000256" key="1">
    <source>
        <dbReference type="SAM" id="MobiDB-lite"/>
    </source>
</evidence>
<protein>
    <submittedName>
        <fullName evidence="2">Uncharacterized protein</fullName>
    </submittedName>
</protein>
<comment type="caution">
    <text evidence="2">The sequence shown here is derived from an EMBL/GenBank/DDBJ whole genome shotgun (WGS) entry which is preliminary data.</text>
</comment>
<gene>
    <name evidence="2" type="ORF">PFISCL1PPCAC_13976</name>
</gene>
<dbReference type="EMBL" id="BTSY01000004">
    <property type="protein sequence ID" value="GMT22679.1"/>
    <property type="molecule type" value="Genomic_DNA"/>
</dbReference>
<evidence type="ECO:0000313" key="3">
    <source>
        <dbReference type="Proteomes" id="UP001432322"/>
    </source>
</evidence>
<feature type="non-terminal residue" evidence="2">
    <location>
        <position position="160"/>
    </location>
</feature>
<feature type="non-terminal residue" evidence="2">
    <location>
        <position position="1"/>
    </location>
</feature>
<accession>A0AAV5VWB3</accession>
<name>A0AAV5VWB3_9BILA</name>
<organism evidence="2 3">
    <name type="scientific">Pristionchus fissidentatus</name>
    <dbReference type="NCBI Taxonomy" id="1538716"/>
    <lineage>
        <taxon>Eukaryota</taxon>
        <taxon>Metazoa</taxon>
        <taxon>Ecdysozoa</taxon>
        <taxon>Nematoda</taxon>
        <taxon>Chromadorea</taxon>
        <taxon>Rhabditida</taxon>
        <taxon>Rhabditina</taxon>
        <taxon>Diplogasteromorpha</taxon>
        <taxon>Diplogasteroidea</taxon>
        <taxon>Neodiplogasteridae</taxon>
        <taxon>Pristionchus</taxon>
    </lineage>
</organism>
<feature type="region of interest" description="Disordered" evidence="1">
    <location>
        <begin position="141"/>
        <end position="160"/>
    </location>
</feature>
<sequence length="160" mass="17203">HFNVQLRPLFELLQQLEGVQLAPHLCEPDINKFIDVNREAAVANDLVKMQLDREQMLRLELVSRAFGNNVSVTYRIADTITVNLNATSETAEGAARAIPTWLQSSPDEDATAAAVDDLEKAAGSQSHASTSLTLNELAAFETAEAEQREEGVSAAAAAAA</sequence>
<proteinExistence type="predicted"/>
<keyword evidence="3" id="KW-1185">Reference proteome</keyword>
<reference evidence="2" key="1">
    <citation type="submission" date="2023-10" db="EMBL/GenBank/DDBJ databases">
        <title>Genome assembly of Pristionchus species.</title>
        <authorList>
            <person name="Yoshida K."/>
            <person name="Sommer R.J."/>
        </authorList>
    </citation>
    <scope>NUCLEOTIDE SEQUENCE</scope>
    <source>
        <strain evidence="2">RS5133</strain>
    </source>
</reference>
<dbReference type="AlphaFoldDB" id="A0AAV5VWB3"/>